<evidence type="ECO:0000256" key="1">
    <source>
        <dbReference type="SAM" id="Phobius"/>
    </source>
</evidence>
<comment type="caution">
    <text evidence="2">The sequence shown here is derived from an EMBL/GenBank/DDBJ whole genome shotgun (WGS) entry which is preliminary data.</text>
</comment>
<reference evidence="2" key="1">
    <citation type="journal article" date="2015" name="Nature">
        <title>Complex archaea that bridge the gap between prokaryotes and eukaryotes.</title>
        <authorList>
            <person name="Spang A."/>
            <person name="Saw J.H."/>
            <person name="Jorgensen S.L."/>
            <person name="Zaremba-Niedzwiedzka K."/>
            <person name="Martijn J."/>
            <person name="Lind A.E."/>
            <person name="van Eijk R."/>
            <person name="Schleper C."/>
            <person name="Guy L."/>
            <person name="Ettema T.J."/>
        </authorList>
    </citation>
    <scope>NUCLEOTIDE SEQUENCE</scope>
</reference>
<sequence length="84" mass="9755">MPISRTIWVILTLFMWLCLETLIYIIERFDPRYVKGALVLDKIVSGNSNAGRTICIIITQLFYTVIEGIVICKEEYIHISKTME</sequence>
<keyword evidence="1" id="KW-0472">Membrane</keyword>
<protein>
    <submittedName>
        <fullName evidence="2">Uncharacterized protein</fullName>
    </submittedName>
</protein>
<dbReference type="EMBL" id="LAZR01043141">
    <property type="protein sequence ID" value="KKL07805.1"/>
    <property type="molecule type" value="Genomic_DNA"/>
</dbReference>
<keyword evidence="1" id="KW-0812">Transmembrane</keyword>
<feature type="transmembrane region" description="Helical" evidence="1">
    <location>
        <begin position="6"/>
        <end position="26"/>
    </location>
</feature>
<evidence type="ECO:0000313" key="2">
    <source>
        <dbReference type="EMBL" id="KKL07805.1"/>
    </source>
</evidence>
<organism evidence="2">
    <name type="scientific">marine sediment metagenome</name>
    <dbReference type="NCBI Taxonomy" id="412755"/>
    <lineage>
        <taxon>unclassified sequences</taxon>
        <taxon>metagenomes</taxon>
        <taxon>ecological metagenomes</taxon>
    </lineage>
</organism>
<name>A0A0F9AEH6_9ZZZZ</name>
<gene>
    <name evidence="2" type="ORF">LCGC14_2582370</name>
</gene>
<accession>A0A0F9AEH6</accession>
<keyword evidence="1" id="KW-1133">Transmembrane helix</keyword>
<proteinExistence type="predicted"/>
<dbReference type="AlphaFoldDB" id="A0A0F9AEH6"/>